<dbReference type="KEGG" id="zmk:HG535_0A07340"/>
<dbReference type="FunFam" id="1.10.10.10:FF:000732">
    <property type="entry name" value="Forkhead protein"/>
    <property type="match status" value="1"/>
</dbReference>
<feature type="DNA-binding region" description="Fork-head" evidence="3">
    <location>
        <begin position="125"/>
        <end position="208"/>
    </location>
</feature>
<sequence length="579" mass="64786">MVAGDIVPFNGEEPLKEISAKINRNRNRSFGQNDVELNDQEYLDSLKDMITPPSSTLRKTPVGVTDNVTSSLKHPLSPELSSPIAPSKAKKQKSDGGSRSNGNLTIEELLQSLKQRKISRDCNSKPPYSYATLIGLAILQSAGAKLTLSQIYSWISIHFPYYKQKDAGWQNSIRHNLSLNDAFIKTEKSCDGKGHFWEVKSGFETKFFKGANITLEEIRAKLRDIDEYFSLDGSPEQGIITGEQQDDIAFEHGNSALLHIHSSPNALSSNIKISSQEFGNDKGVNDVGFLNEQKHHALNPPYLLRKYHTSLGLPKLEDFKDFSKEHNLLMYNNTDALTSSSTSSSPNVFKSSHDFKKYTCSFNSSFEELSPSKNRYTSHSLLDPIMTASCGINTPKEVPQMFSTLQSPLSTNLQPPQQHGQVDLLRTPRNPQQQTLERTPCRFMTTPRDESSAMKKWQTPSHLFEDLYCSPIYKYMGSPKQETQSPNPSLGKILTPKKYSEVDISMGRSKISASGLFGVDVYAVWKRATNNVNGMDSRISNETRKAEISEPDSHNTDRYNEGNKTGGNNGESQDVKKDY</sequence>
<protein>
    <recommendedName>
        <fullName evidence="5">Fork-head domain-containing protein</fullName>
    </recommendedName>
</protein>
<dbReference type="InterPro" id="IPR050211">
    <property type="entry name" value="FOX_domain-containing"/>
</dbReference>
<comment type="subcellular location">
    <subcellularLocation>
        <location evidence="3">Nucleus</location>
    </subcellularLocation>
</comment>
<dbReference type="OrthoDB" id="5954824at2759"/>
<dbReference type="InterPro" id="IPR030456">
    <property type="entry name" value="TF_fork_head_CS_2"/>
</dbReference>
<dbReference type="PROSITE" id="PS50039">
    <property type="entry name" value="FORK_HEAD_3"/>
    <property type="match status" value="1"/>
</dbReference>
<evidence type="ECO:0000313" key="7">
    <source>
        <dbReference type="Proteomes" id="UP000509704"/>
    </source>
</evidence>
<dbReference type="PANTHER" id="PTHR11829">
    <property type="entry name" value="FORKHEAD BOX PROTEIN"/>
    <property type="match status" value="1"/>
</dbReference>
<feature type="compositionally biased region" description="Basic and acidic residues" evidence="4">
    <location>
        <begin position="539"/>
        <end position="561"/>
    </location>
</feature>
<dbReference type="EMBL" id="CP058604">
    <property type="protein sequence ID" value="QLG70792.1"/>
    <property type="molecule type" value="Genomic_DNA"/>
</dbReference>
<dbReference type="Proteomes" id="UP000509704">
    <property type="component" value="Chromosome 1"/>
</dbReference>
<dbReference type="GO" id="GO:0000978">
    <property type="term" value="F:RNA polymerase II cis-regulatory region sequence-specific DNA binding"/>
    <property type="evidence" value="ECO:0007669"/>
    <property type="project" value="TreeGrafter"/>
</dbReference>
<dbReference type="Gene3D" id="1.10.10.10">
    <property type="entry name" value="Winged helix-like DNA-binding domain superfamily/Winged helix DNA-binding domain"/>
    <property type="match status" value="1"/>
</dbReference>
<dbReference type="PANTHER" id="PTHR11829:SF343">
    <property type="entry name" value="FORK-HEAD DOMAIN-CONTAINING PROTEIN"/>
    <property type="match status" value="1"/>
</dbReference>
<dbReference type="PRINTS" id="PR00053">
    <property type="entry name" value="FORKHEAD"/>
</dbReference>
<evidence type="ECO:0000256" key="1">
    <source>
        <dbReference type="ARBA" id="ARBA00023125"/>
    </source>
</evidence>
<dbReference type="GO" id="GO:0005634">
    <property type="term" value="C:nucleus"/>
    <property type="evidence" value="ECO:0007669"/>
    <property type="project" value="UniProtKB-SubCell"/>
</dbReference>
<dbReference type="SMART" id="SM00339">
    <property type="entry name" value="FH"/>
    <property type="match status" value="1"/>
</dbReference>
<accession>A0A7H9AYY2</accession>
<dbReference type="PROSITE" id="PS00658">
    <property type="entry name" value="FORK_HEAD_2"/>
    <property type="match status" value="1"/>
</dbReference>
<feature type="domain" description="Fork-head" evidence="5">
    <location>
        <begin position="125"/>
        <end position="208"/>
    </location>
</feature>
<dbReference type="RefSeq" id="XP_037142520.1">
    <property type="nucleotide sequence ID" value="XM_037286625.1"/>
</dbReference>
<evidence type="ECO:0000259" key="5">
    <source>
        <dbReference type="PROSITE" id="PS50039"/>
    </source>
</evidence>
<gene>
    <name evidence="6" type="ORF">HG535_0A07340</name>
</gene>
<dbReference type="InterPro" id="IPR001766">
    <property type="entry name" value="Fork_head_dom"/>
</dbReference>
<dbReference type="GeneID" id="59234428"/>
<organism evidence="6 7">
    <name type="scientific">Zygotorulaspora mrakii</name>
    <name type="common">Zygosaccharomyces mrakii</name>
    <dbReference type="NCBI Taxonomy" id="42260"/>
    <lineage>
        <taxon>Eukaryota</taxon>
        <taxon>Fungi</taxon>
        <taxon>Dikarya</taxon>
        <taxon>Ascomycota</taxon>
        <taxon>Saccharomycotina</taxon>
        <taxon>Saccharomycetes</taxon>
        <taxon>Saccharomycetales</taxon>
        <taxon>Saccharomycetaceae</taxon>
        <taxon>Zygotorulaspora</taxon>
    </lineage>
</organism>
<evidence type="ECO:0000256" key="2">
    <source>
        <dbReference type="ARBA" id="ARBA00023242"/>
    </source>
</evidence>
<evidence type="ECO:0000256" key="4">
    <source>
        <dbReference type="SAM" id="MobiDB-lite"/>
    </source>
</evidence>
<keyword evidence="2 3" id="KW-0539">Nucleus</keyword>
<dbReference type="PROSITE" id="PS00657">
    <property type="entry name" value="FORK_HEAD_1"/>
    <property type="match status" value="1"/>
</dbReference>
<dbReference type="AlphaFoldDB" id="A0A7H9AYY2"/>
<dbReference type="SUPFAM" id="SSF46785">
    <property type="entry name" value="Winged helix' DNA-binding domain"/>
    <property type="match status" value="1"/>
</dbReference>
<dbReference type="CDD" id="cd00059">
    <property type="entry name" value="FH_FOX"/>
    <property type="match status" value="1"/>
</dbReference>
<dbReference type="InterPro" id="IPR018122">
    <property type="entry name" value="TF_fork_head_CS_1"/>
</dbReference>
<keyword evidence="7" id="KW-1185">Reference proteome</keyword>
<keyword evidence="1 3" id="KW-0238">DNA-binding</keyword>
<feature type="region of interest" description="Disordered" evidence="4">
    <location>
        <begin position="533"/>
        <end position="579"/>
    </location>
</feature>
<evidence type="ECO:0000256" key="3">
    <source>
        <dbReference type="PROSITE-ProRule" id="PRU00089"/>
    </source>
</evidence>
<reference evidence="6 7" key="1">
    <citation type="submission" date="2020-07" db="EMBL/GenBank/DDBJ databases">
        <title>The yeast mating-type switching endonuclease HO is a domesticated member of an unorthodox homing genetic element family.</title>
        <authorList>
            <person name="Coughlan A.Y."/>
            <person name="Lombardi L."/>
            <person name="Braun-Galleani S."/>
            <person name="Martos A.R."/>
            <person name="Galeote V."/>
            <person name="Bigey F."/>
            <person name="Dequin S."/>
            <person name="Byrne K.P."/>
            <person name="Wolfe K.H."/>
        </authorList>
    </citation>
    <scope>NUCLEOTIDE SEQUENCE [LARGE SCALE GENOMIC DNA]</scope>
    <source>
        <strain evidence="6 7">NRRL Y-6702</strain>
    </source>
</reference>
<dbReference type="Pfam" id="PF00250">
    <property type="entry name" value="Forkhead"/>
    <property type="match status" value="1"/>
</dbReference>
<feature type="region of interest" description="Disordered" evidence="4">
    <location>
        <begin position="49"/>
        <end position="102"/>
    </location>
</feature>
<name>A0A7H9AYY2_ZYGMR</name>
<proteinExistence type="predicted"/>
<dbReference type="InterPro" id="IPR036390">
    <property type="entry name" value="WH_DNA-bd_sf"/>
</dbReference>
<dbReference type="GO" id="GO:0000981">
    <property type="term" value="F:DNA-binding transcription factor activity, RNA polymerase II-specific"/>
    <property type="evidence" value="ECO:0007669"/>
    <property type="project" value="TreeGrafter"/>
</dbReference>
<dbReference type="InterPro" id="IPR036388">
    <property type="entry name" value="WH-like_DNA-bd_sf"/>
</dbReference>
<evidence type="ECO:0000313" key="6">
    <source>
        <dbReference type="EMBL" id="QLG70792.1"/>
    </source>
</evidence>